<dbReference type="GO" id="GO:0006508">
    <property type="term" value="P:proteolysis"/>
    <property type="evidence" value="ECO:0007669"/>
    <property type="project" value="UniProtKB-KW"/>
</dbReference>
<keyword evidence="4" id="KW-0732">Signal</keyword>
<evidence type="ECO:0000313" key="9">
    <source>
        <dbReference type="Proteomes" id="UP000663829"/>
    </source>
</evidence>
<dbReference type="EMBL" id="CAJNOQ010013251">
    <property type="protein sequence ID" value="CAF1317606.1"/>
    <property type="molecule type" value="Genomic_DNA"/>
</dbReference>
<keyword evidence="2" id="KW-0121">Carboxypeptidase</keyword>
<dbReference type="Proteomes" id="UP000681722">
    <property type="component" value="Unassembled WGS sequence"/>
</dbReference>
<dbReference type="Gene3D" id="3.40.50.1820">
    <property type="entry name" value="alpha/beta hydrolase"/>
    <property type="match status" value="1"/>
</dbReference>
<dbReference type="GO" id="GO:0004185">
    <property type="term" value="F:serine-type carboxypeptidase activity"/>
    <property type="evidence" value="ECO:0007669"/>
    <property type="project" value="InterPro"/>
</dbReference>
<gene>
    <name evidence="7" type="ORF">GPM918_LOCUS29312</name>
    <name evidence="8" type="ORF">SRO942_LOCUS29883</name>
</gene>
<dbReference type="OrthoDB" id="443318at2759"/>
<dbReference type="Proteomes" id="UP000663829">
    <property type="component" value="Unassembled WGS sequence"/>
</dbReference>
<dbReference type="SUPFAM" id="SSF53474">
    <property type="entry name" value="alpha/beta-Hydrolases"/>
    <property type="match status" value="1"/>
</dbReference>
<keyword evidence="5" id="KW-0378">Hydrolase</keyword>
<comment type="similarity">
    <text evidence="1">Belongs to the peptidase S10 family.</text>
</comment>
<evidence type="ECO:0000313" key="8">
    <source>
        <dbReference type="EMBL" id="CAF4160843.1"/>
    </source>
</evidence>
<evidence type="ECO:0000256" key="2">
    <source>
        <dbReference type="ARBA" id="ARBA00022645"/>
    </source>
</evidence>
<organism evidence="7 9">
    <name type="scientific">Didymodactylos carnosus</name>
    <dbReference type="NCBI Taxonomy" id="1234261"/>
    <lineage>
        <taxon>Eukaryota</taxon>
        <taxon>Metazoa</taxon>
        <taxon>Spiralia</taxon>
        <taxon>Gnathifera</taxon>
        <taxon>Rotifera</taxon>
        <taxon>Eurotatoria</taxon>
        <taxon>Bdelloidea</taxon>
        <taxon>Philodinida</taxon>
        <taxon>Philodinidae</taxon>
        <taxon>Didymodactylos</taxon>
    </lineage>
</organism>
<proteinExistence type="inferred from homology"/>
<evidence type="ECO:0000256" key="1">
    <source>
        <dbReference type="ARBA" id="ARBA00009431"/>
    </source>
</evidence>
<dbReference type="PANTHER" id="PTHR11802:SF472">
    <property type="entry name" value="SERINE CARBOXYPEPTIDASE CPVL-RELATED"/>
    <property type="match status" value="1"/>
</dbReference>
<dbReference type="Pfam" id="PF00450">
    <property type="entry name" value="Peptidase_S10"/>
    <property type="match status" value="1"/>
</dbReference>
<evidence type="ECO:0000256" key="5">
    <source>
        <dbReference type="ARBA" id="ARBA00022801"/>
    </source>
</evidence>
<evidence type="ECO:0000256" key="6">
    <source>
        <dbReference type="ARBA" id="ARBA00023180"/>
    </source>
</evidence>
<feature type="non-terminal residue" evidence="7">
    <location>
        <position position="1"/>
    </location>
</feature>
<sequence length="130" mass="14136">MAGGQLHVTVIEARGLHGEDLGVVDGIGPFRRMLPKTKPAILDEYADPEEALFLTPYIESGNIDQARKVFLVGGPGGSSLFGLFTEQGPILIDQNMSLAQRNITWNSKYHLLYIDNPVGTGFSFTNNDDG</sequence>
<dbReference type="AlphaFoldDB" id="A0A815EW03"/>
<protein>
    <submittedName>
        <fullName evidence="7">Uncharacterized protein</fullName>
    </submittedName>
</protein>
<evidence type="ECO:0000256" key="3">
    <source>
        <dbReference type="ARBA" id="ARBA00022670"/>
    </source>
</evidence>
<accession>A0A815EW03</accession>
<name>A0A815EW03_9BILA</name>
<evidence type="ECO:0000256" key="4">
    <source>
        <dbReference type="ARBA" id="ARBA00022729"/>
    </source>
</evidence>
<dbReference type="InterPro" id="IPR001563">
    <property type="entry name" value="Peptidase_S10"/>
</dbReference>
<keyword evidence="9" id="KW-1185">Reference proteome</keyword>
<evidence type="ECO:0000313" key="7">
    <source>
        <dbReference type="EMBL" id="CAF1317606.1"/>
    </source>
</evidence>
<dbReference type="PANTHER" id="PTHR11802">
    <property type="entry name" value="SERINE PROTEASE FAMILY S10 SERINE CARBOXYPEPTIDASE"/>
    <property type="match status" value="1"/>
</dbReference>
<keyword evidence="6" id="KW-0325">Glycoprotein</keyword>
<reference evidence="7" key="1">
    <citation type="submission" date="2021-02" db="EMBL/GenBank/DDBJ databases">
        <authorList>
            <person name="Nowell W R."/>
        </authorList>
    </citation>
    <scope>NUCLEOTIDE SEQUENCE</scope>
</reference>
<dbReference type="EMBL" id="CAJOBC010045970">
    <property type="protein sequence ID" value="CAF4160843.1"/>
    <property type="molecule type" value="Genomic_DNA"/>
</dbReference>
<comment type="caution">
    <text evidence="7">The sequence shown here is derived from an EMBL/GenBank/DDBJ whole genome shotgun (WGS) entry which is preliminary data.</text>
</comment>
<dbReference type="InterPro" id="IPR029058">
    <property type="entry name" value="AB_hydrolase_fold"/>
</dbReference>
<keyword evidence="3" id="KW-0645">Protease</keyword>